<dbReference type="Proteomes" id="UP000000496">
    <property type="component" value="Chromosome gsn.131"/>
</dbReference>
<dbReference type="STRING" id="331113.SNE_A19730"/>
<evidence type="ECO:0000313" key="1">
    <source>
        <dbReference type="EMBL" id="CCB89850.1"/>
    </source>
</evidence>
<reference evidence="1 2" key="2">
    <citation type="journal article" date="2011" name="Mol. Biol. Evol.">
        <title>Unity in variety--the pan-genome of the Chlamydiae.</title>
        <authorList>
            <person name="Collingro A."/>
            <person name="Tischler P."/>
            <person name="Weinmaier T."/>
            <person name="Penz T."/>
            <person name="Heinz E."/>
            <person name="Brunham R.C."/>
            <person name="Read T.D."/>
            <person name="Bavoil P.M."/>
            <person name="Sachse K."/>
            <person name="Kahane S."/>
            <person name="Friedman M.G."/>
            <person name="Rattei T."/>
            <person name="Myers G.S."/>
            <person name="Horn M."/>
        </authorList>
    </citation>
    <scope>NUCLEOTIDE SEQUENCE [LARGE SCALE GENOMIC DNA]</scope>
    <source>
        <strain evidence="2">ATCC VR-1471 / Z</strain>
    </source>
</reference>
<dbReference type="HOGENOM" id="CLU_1730166_0_0_0"/>
<gene>
    <name evidence="1" type="ordered locus">SNE_A19730</name>
</gene>
<dbReference type="EMBL" id="FR872582">
    <property type="protein sequence ID" value="CCB89850.1"/>
    <property type="molecule type" value="Genomic_DNA"/>
</dbReference>
<dbReference type="AlphaFoldDB" id="F8L3J1"/>
<name>F8L3J1_SIMNZ</name>
<dbReference type="RefSeq" id="WP_013944316.1">
    <property type="nucleotide sequence ID" value="NC_015713.1"/>
</dbReference>
<accession>F8L3J1</accession>
<keyword evidence="2" id="KW-1185">Reference proteome</keyword>
<protein>
    <submittedName>
        <fullName evidence="1">Uncharacterized protein</fullName>
    </submittedName>
</protein>
<organism evidence="1 2">
    <name type="scientific">Simkania negevensis (strain ATCC VR-1471 / DSM 27360 / Z)</name>
    <dbReference type="NCBI Taxonomy" id="331113"/>
    <lineage>
        <taxon>Bacteria</taxon>
        <taxon>Pseudomonadati</taxon>
        <taxon>Chlamydiota</taxon>
        <taxon>Chlamydiia</taxon>
        <taxon>Parachlamydiales</taxon>
        <taxon>Simkaniaceae</taxon>
        <taxon>Simkania</taxon>
    </lineage>
</organism>
<sequence length="151" mass="16305">MAESPDGVFTIPENAQLYVMEASDNKITADSILNNSVIQLAITLSNELEDISTCEMNDVYDMTQGTYTGWMATGGCPGLYTGDSDDISITTTLINEAQSVYGAQTSTAQSSESNLTGHVKMIQQRIQAVEQFMSQVVGEMDYLASLLAQPL</sequence>
<evidence type="ECO:0000313" key="2">
    <source>
        <dbReference type="Proteomes" id="UP000000496"/>
    </source>
</evidence>
<dbReference type="KEGG" id="sng:SNE_A19730"/>
<proteinExistence type="predicted"/>
<reference key="1">
    <citation type="journal article" date="2011" name="Mol. Biol. Evol.">
        <title>Unity in variety -- the pan-genome of the Chlamydiae.</title>
        <authorList>
            <person name="Collingro A."/>
            <person name="Tischler P."/>
            <person name="Weinmaier T."/>
            <person name="Penz T."/>
            <person name="Heinz E."/>
            <person name="Brunham R.C."/>
            <person name="Read T.D."/>
            <person name="Bavoil P.M."/>
            <person name="Sachse K."/>
            <person name="Kahane S."/>
            <person name="Friedman M.G."/>
            <person name="Rattei T."/>
            <person name="Myers G.S.A."/>
            <person name="Horn M."/>
        </authorList>
    </citation>
    <scope>NUCLEOTIDE SEQUENCE</scope>
    <source>
        <strain>Z</strain>
    </source>
</reference>